<dbReference type="Gene3D" id="3.90.190.10">
    <property type="entry name" value="Protein tyrosine phosphatase superfamily"/>
    <property type="match status" value="2"/>
</dbReference>
<evidence type="ECO:0000256" key="2">
    <source>
        <dbReference type="ARBA" id="ARBA00013064"/>
    </source>
</evidence>
<reference evidence="11" key="2">
    <citation type="submission" date="2025-08" db="UniProtKB">
        <authorList>
            <consortium name="Ensembl"/>
        </authorList>
    </citation>
    <scope>IDENTIFICATION</scope>
</reference>
<dbReference type="InterPro" id="IPR050561">
    <property type="entry name" value="PTP"/>
</dbReference>
<evidence type="ECO:0000313" key="11">
    <source>
        <dbReference type="Ensembl" id="ENSCSEP00000033543.1"/>
    </source>
</evidence>
<name>A0A3P8X1M7_CYNSE</name>
<evidence type="ECO:0000313" key="12">
    <source>
        <dbReference type="Proteomes" id="UP000265120"/>
    </source>
</evidence>
<accession>A0A3P8X1M7</accession>
<dbReference type="PROSITE" id="PS00383">
    <property type="entry name" value="TYR_PHOSPHATASE_1"/>
    <property type="match status" value="1"/>
</dbReference>
<dbReference type="GeneTree" id="ENSGT00940000155899"/>
<evidence type="ECO:0000256" key="8">
    <source>
        <dbReference type="SAM" id="MobiDB-lite"/>
    </source>
</evidence>
<dbReference type="SUPFAM" id="SSF52799">
    <property type="entry name" value="(Phosphotyrosine protein) phosphatases II"/>
    <property type="match status" value="2"/>
</dbReference>
<comment type="similarity">
    <text evidence="1">Belongs to the protein-tyrosine phosphatase family. Non-receptor class CDC14 subfamily.</text>
</comment>
<organism evidence="11 12">
    <name type="scientific">Cynoglossus semilaevis</name>
    <name type="common">Tongue sole</name>
    <dbReference type="NCBI Taxonomy" id="244447"/>
    <lineage>
        <taxon>Eukaryota</taxon>
        <taxon>Metazoa</taxon>
        <taxon>Chordata</taxon>
        <taxon>Craniata</taxon>
        <taxon>Vertebrata</taxon>
        <taxon>Euteleostomi</taxon>
        <taxon>Actinopterygii</taxon>
        <taxon>Neopterygii</taxon>
        <taxon>Teleostei</taxon>
        <taxon>Neoteleostei</taxon>
        <taxon>Acanthomorphata</taxon>
        <taxon>Carangaria</taxon>
        <taxon>Pleuronectiformes</taxon>
        <taxon>Pleuronectoidei</taxon>
        <taxon>Cynoglossidae</taxon>
        <taxon>Cynoglossinae</taxon>
        <taxon>Cynoglossus</taxon>
    </lineage>
</organism>
<feature type="domain" description="Tyrosine specific protein phosphatases" evidence="10">
    <location>
        <begin position="259"/>
        <end position="322"/>
    </location>
</feature>
<dbReference type="SMART" id="SM00404">
    <property type="entry name" value="PTPc_motif"/>
    <property type="match status" value="1"/>
</dbReference>
<reference evidence="11 12" key="1">
    <citation type="journal article" date="2014" name="Nat. Genet.">
        <title>Whole-genome sequence of a flatfish provides insights into ZW sex chromosome evolution and adaptation to a benthic lifestyle.</title>
        <authorList>
            <person name="Chen S."/>
            <person name="Zhang G."/>
            <person name="Shao C."/>
            <person name="Huang Q."/>
            <person name="Liu G."/>
            <person name="Zhang P."/>
            <person name="Song W."/>
            <person name="An N."/>
            <person name="Chalopin D."/>
            <person name="Volff J.N."/>
            <person name="Hong Y."/>
            <person name="Li Q."/>
            <person name="Sha Z."/>
            <person name="Zhou H."/>
            <person name="Xie M."/>
            <person name="Yu Q."/>
            <person name="Liu Y."/>
            <person name="Xiang H."/>
            <person name="Wang N."/>
            <person name="Wu K."/>
            <person name="Yang C."/>
            <person name="Zhou Q."/>
            <person name="Liao X."/>
            <person name="Yang L."/>
            <person name="Hu Q."/>
            <person name="Zhang J."/>
            <person name="Meng L."/>
            <person name="Jin L."/>
            <person name="Tian Y."/>
            <person name="Lian J."/>
            <person name="Yang J."/>
            <person name="Miao G."/>
            <person name="Liu S."/>
            <person name="Liang Z."/>
            <person name="Yan F."/>
            <person name="Li Y."/>
            <person name="Sun B."/>
            <person name="Zhang H."/>
            <person name="Zhang J."/>
            <person name="Zhu Y."/>
            <person name="Du M."/>
            <person name="Zhao Y."/>
            <person name="Schartl M."/>
            <person name="Tang Q."/>
            <person name="Wang J."/>
        </authorList>
    </citation>
    <scope>NUCLEOTIDE SEQUENCE</scope>
</reference>
<evidence type="ECO:0000256" key="3">
    <source>
        <dbReference type="ARBA" id="ARBA00022618"/>
    </source>
</evidence>
<dbReference type="Proteomes" id="UP000265120">
    <property type="component" value="Chromosome 20"/>
</dbReference>
<dbReference type="Pfam" id="PF00782">
    <property type="entry name" value="DSPc"/>
    <property type="match status" value="1"/>
</dbReference>
<dbReference type="InterPro" id="IPR029021">
    <property type="entry name" value="Prot-tyrosine_phosphatase-like"/>
</dbReference>
<evidence type="ECO:0000259" key="10">
    <source>
        <dbReference type="PROSITE" id="PS50056"/>
    </source>
</evidence>
<evidence type="ECO:0000256" key="6">
    <source>
        <dbReference type="ARBA" id="ARBA00023306"/>
    </source>
</evidence>
<dbReference type="GO" id="GO:0051301">
    <property type="term" value="P:cell division"/>
    <property type="evidence" value="ECO:0007669"/>
    <property type="project" value="UniProtKB-KW"/>
</dbReference>
<dbReference type="GO" id="GO:0004725">
    <property type="term" value="F:protein tyrosine phosphatase activity"/>
    <property type="evidence" value="ECO:0007669"/>
    <property type="project" value="UniProtKB-EC"/>
</dbReference>
<protein>
    <recommendedName>
        <fullName evidence="2">protein-tyrosine-phosphatase</fullName>
        <ecNumber evidence="2">3.1.3.48</ecNumber>
    </recommendedName>
</protein>
<dbReference type="InterPro" id="IPR000340">
    <property type="entry name" value="Dual-sp_phosphatase_cat-dom"/>
</dbReference>
<dbReference type="Ensembl" id="ENSCSET00000033977.1">
    <property type="protein sequence ID" value="ENSCSEP00000033543.1"/>
    <property type="gene ID" value="ENSCSEG00000021525.1"/>
</dbReference>
<dbReference type="InterPro" id="IPR020422">
    <property type="entry name" value="TYR_PHOSPHATASE_DUAL_dom"/>
</dbReference>
<feature type="domain" description="Tyrosine-protein phosphatase" evidence="9">
    <location>
        <begin position="178"/>
        <end position="335"/>
    </location>
</feature>
<dbReference type="CDD" id="cd17657">
    <property type="entry name" value="CDC14_N"/>
    <property type="match status" value="1"/>
</dbReference>
<dbReference type="InterPro" id="IPR044506">
    <property type="entry name" value="CDC14_C"/>
</dbReference>
<dbReference type="PROSITE" id="PS50054">
    <property type="entry name" value="TYR_PHOSPHATASE_DUAL"/>
    <property type="match status" value="1"/>
</dbReference>
<dbReference type="InterPro" id="IPR003595">
    <property type="entry name" value="Tyr_Pase_cat"/>
</dbReference>
<dbReference type="PROSITE" id="PS50056">
    <property type="entry name" value="TYR_PHOSPHATASE_2"/>
    <property type="match status" value="1"/>
</dbReference>
<feature type="region of interest" description="Disordered" evidence="8">
    <location>
        <begin position="496"/>
        <end position="515"/>
    </location>
</feature>
<comment type="catalytic activity">
    <reaction evidence="7">
        <text>O-phospho-L-seryl-[protein] + H2O = L-seryl-[protein] + phosphate</text>
        <dbReference type="Rhea" id="RHEA:20629"/>
        <dbReference type="Rhea" id="RHEA-COMP:9863"/>
        <dbReference type="Rhea" id="RHEA-COMP:11604"/>
        <dbReference type="ChEBI" id="CHEBI:15377"/>
        <dbReference type="ChEBI" id="CHEBI:29999"/>
        <dbReference type="ChEBI" id="CHEBI:43474"/>
        <dbReference type="ChEBI" id="CHEBI:83421"/>
        <dbReference type="EC" id="3.1.3.16"/>
    </reaction>
</comment>
<dbReference type="SMART" id="SM00195">
    <property type="entry name" value="DSPc"/>
    <property type="match status" value="1"/>
</dbReference>
<sequence length="515" mass="58537">MAEDRELQDACEFVKDRLYFVSVDVKPQTTANTVFFSTDQEFVYDSFYEDFGPLNLAVLYRYCSKVNRKLTSFTWSRKRLVHFTSHDQRKKANAAFLIGAYAVIHLKKSPEEAYRILVSGKNAGFLPFRDAAAGASTFNLSVLHCLQAVHKSLQLSFLDFENFSVDEYEHFERVENGDMNWIVPGKVLAFSSPHHRSQTENGYPLHAPEAYVPYFCQNQVTAVVRLNRKLYDSRRFERAGLDHHDFFFLDGTTPSDIIVRRFLHVCESSGGAVAVHCKAGLGRTGTLIGCYLMKHFRFTAAEAIAWIRICRPGSIIGAQQNFLEDSLPDQGTTEPVSRLVTSMDGLSIKTTLHKSCSMDEVNGLALAPPSVQHVHCTQNFFILCVEQKRKKQPEPRRQTERTERKEISVVVFRVTPHTHRFVIVFMDLHHRHHRIVSMDLHHRHHRHCVSSRLQTKPVDDVTHSRPRSLCLPHQEVSVPCPQSLSSVPVLSPCPQSLSSVPVLSPCPQSLSSETH</sequence>
<dbReference type="InterPro" id="IPR029260">
    <property type="entry name" value="DSPn"/>
</dbReference>
<dbReference type="AlphaFoldDB" id="A0A3P8X1M7"/>
<dbReference type="GO" id="GO:0004722">
    <property type="term" value="F:protein serine/threonine phosphatase activity"/>
    <property type="evidence" value="ECO:0007669"/>
    <property type="project" value="UniProtKB-EC"/>
</dbReference>
<dbReference type="FunFam" id="3.90.190.10:FF:000006">
    <property type="entry name" value="Dual specificity protein phosphatase CDC14B"/>
    <property type="match status" value="1"/>
</dbReference>
<dbReference type="InterPro" id="IPR016130">
    <property type="entry name" value="Tyr_Pase_AS"/>
</dbReference>
<dbReference type="PANTHER" id="PTHR23339">
    <property type="entry name" value="TYROSINE SPECIFIC PROTEIN PHOSPHATASE AND DUAL SPECIFICITY PROTEIN PHOSPHATASE"/>
    <property type="match status" value="1"/>
</dbReference>
<dbReference type="STRING" id="244447.ENSCSEP00000033543"/>
<keyword evidence="12" id="KW-1185">Reference proteome</keyword>
<dbReference type="EC" id="3.1.3.48" evidence="2"/>
<keyword evidence="4" id="KW-0378">Hydrolase</keyword>
<evidence type="ECO:0000256" key="1">
    <source>
        <dbReference type="ARBA" id="ARBA00007315"/>
    </source>
</evidence>
<keyword evidence="6" id="KW-0131">Cell cycle</keyword>
<reference evidence="11" key="3">
    <citation type="submission" date="2025-09" db="UniProtKB">
        <authorList>
            <consortium name="Ensembl"/>
        </authorList>
    </citation>
    <scope>IDENTIFICATION</scope>
</reference>
<keyword evidence="3" id="KW-0132">Cell division</keyword>
<proteinExistence type="inferred from homology"/>
<evidence type="ECO:0000256" key="7">
    <source>
        <dbReference type="ARBA" id="ARBA00047761"/>
    </source>
</evidence>
<dbReference type="InParanoid" id="A0A3P8X1M7"/>
<evidence type="ECO:0000256" key="4">
    <source>
        <dbReference type="ARBA" id="ARBA00022801"/>
    </source>
</evidence>
<dbReference type="InterPro" id="IPR000387">
    <property type="entry name" value="Tyr_Pase_dom"/>
</dbReference>
<evidence type="ECO:0000256" key="5">
    <source>
        <dbReference type="ARBA" id="ARBA00022912"/>
    </source>
</evidence>
<evidence type="ECO:0000259" key="9">
    <source>
        <dbReference type="PROSITE" id="PS50054"/>
    </source>
</evidence>
<dbReference type="CDD" id="cd14499">
    <property type="entry name" value="CDC14_C"/>
    <property type="match status" value="1"/>
</dbReference>
<keyword evidence="5" id="KW-0904">Protein phosphatase</keyword>
<dbReference type="Pfam" id="PF14671">
    <property type="entry name" value="DSPn"/>
    <property type="match status" value="1"/>
</dbReference>